<dbReference type="Pfam" id="PF06966">
    <property type="entry name" value="DUF1295"/>
    <property type="match status" value="1"/>
</dbReference>
<evidence type="ECO:0000313" key="2">
    <source>
        <dbReference type="EMBL" id="SNS11043.1"/>
    </source>
</evidence>
<name>A0A239BV51_9ACTN</name>
<reference evidence="2 3" key="1">
    <citation type="submission" date="2017-06" db="EMBL/GenBank/DDBJ databases">
        <authorList>
            <person name="Kim H.J."/>
            <person name="Triplett B.A."/>
        </authorList>
    </citation>
    <scope>NUCLEOTIDE SEQUENCE [LARGE SCALE GENOMIC DNA]</scope>
    <source>
        <strain evidence="2 3">CGMCC 4.2132</strain>
    </source>
</reference>
<dbReference type="PANTHER" id="PTHR32251:SF17">
    <property type="entry name" value="STEROID 5-ALPHA REDUCTASE C-TERMINAL DOMAIN-CONTAINING PROTEIN"/>
    <property type="match status" value="1"/>
</dbReference>
<evidence type="ECO:0000256" key="1">
    <source>
        <dbReference type="SAM" id="Phobius"/>
    </source>
</evidence>
<dbReference type="RefSeq" id="WP_089206106.1">
    <property type="nucleotide sequence ID" value="NZ_FZOD01000004.1"/>
</dbReference>
<dbReference type="InterPro" id="IPR010721">
    <property type="entry name" value="UstE-like"/>
</dbReference>
<keyword evidence="1" id="KW-0812">Transmembrane</keyword>
<accession>A0A239BV51</accession>
<gene>
    <name evidence="2" type="ORF">SAMN05216276_1004117</name>
</gene>
<dbReference type="PANTHER" id="PTHR32251">
    <property type="entry name" value="3-OXO-5-ALPHA-STEROID 4-DEHYDROGENASE"/>
    <property type="match status" value="1"/>
</dbReference>
<evidence type="ECO:0000313" key="3">
    <source>
        <dbReference type="Proteomes" id="UP000198282"/>
    </source>
</evidence>
<protein>
    <submittedName>
        <fullName evidence="2">Steroid 5-alpha reductase family enzyme</fullName>
    </submittedName>
</protein>
<dbReference type="AlphaFoldDB" id="A0A239BV51"/>
<feature type="transmembrane region" description="Helical" evidence="1">
    <location>
        <begin position="36"/>
        <end position="55"/>
    </location>
</feature>
<feature type="transmembrane region" description="Helical" evidence="1">
    <location>
        <begin position="141"/>
        <end position="158"/>
    </location>
</feature>
<dbReference type="GO" id="GO:0016020">
    <property type="term" value="C:membrane"/>
    <property type="evidence" value="ECO:0007669"/>
    <property type="project" value="TreeGrafter"/>
</dbReference>
<dbReference type="EMBL" id="FZOD01000004">
    <property type="protein sequence ID" value="SNS11043.1"/>
    <property type="molecule type" value="Genomic_DNA"/>
</dbReference>
<dbReference type="Gene3D" id="1.20.120.1630">
    <property type="match status" value="1"/>
</dbReference>
<dbReference type="PROSITE" id="PS50244">
    <property type="entry name" value="S5A_REDUCTASE"/>
    <property type="match status" value="1"/>
</dbReference>
<dbReference type="Proteomes" id="UP000198282">
    <property type="component" value="Unassembled WGS sequence"/>
</dbReference>
<feature type="transmembrane region" description="Helical" evidence="1">
    <location>
        <begin position="109"/>
        <end position="129"/>
    </location>
</feature>
<keyword evidence="1" id="KW-0472">Membrane</keyword>
<dbReference type="OrthoDB" id="9779233at2"/>
<keyword evidence="3" id="KW-1185">Reference proteome</keyword>
<proteinExistence type="predicted"/>
<keyword evidence="1" id="KW-1133">Transmembrane helix</keyword>
<organism evidence="2 3">
    <name type="scientific">Streptosporangium subroseum</name>
    <dbReference type="NCBI Taxonomy" id="106412"/>
    <lineage>
        <taxon>Bacteria</taxon>
        <taxon>Bacillati</taxon>
        <taxon>Actinomycetota</taxon>
        <taxon>Actinomycetes</taxon>
        <taxon>Streptosporangiales</taxon>
        <taxon>Streptosporangiaceae</taxon>
        <taxon>Streptosporangium</taxon>
    </lineage>
</organism>
<sequence length="274" mass="30142">MSWWMFWWSLLASAAALAALLAVTLAVALRVGRHSVIDVAWGLGFTLVALVSYLLSGSSGGEEARRLLVLVLTAAWGMRLALHIGRRNLGEGEDPRYERMLGRAPGSRTLYAVRTIYVTQGVVLLFVSLPVQVAMFEKGPLGWITWAGTALWLVGFVFETVGDRQLARFRADPGSGGKVLDTGLWRYTRHPNYFGDACVWWGLFLVAADQWPGVLTVLSPVLMTYFLVAGTGKPLLERQLSKSRPGYADYVRRTSGFFPLPPRGARDAPGRSRG</sequence>